<keyword evidence="3" id="KW-0012">Acyltransferase</keyword>
<dbReference type="InterPro" id="IPR032098">
    <property type="entry name" value="Acyltransf_C"/>
</dbReference>
<dbReference type="Proteomes" id="UP001142055">
    <property type="component" value="Chromosome 1"/>
</dbReference>
<evidence type="ECO:0000256" key="4">
    <source>
        <dbReference type="SAM" id="Phobius"/>
    </source>
</evidence>
<dbReference type="GO" id="GO:0003841">
    <property type="term" value="F:1-acylglycerol-3-phosphate O-acyltransferase activity"/>
    <property type="evidence" value="ECO:0007669"/>
    <property type="project" value="TreeGrafter"/>
</dbReference>
<name>A0A9Q0MHB3_BLOTA</name>
<keyword evidence="7" id="KW-1185">Reference proteome</keyword>
<feature type="transmembrane region" description="Helical" evidence="4">
    <location>
        <begin position="470"/>
        <end position="495"/>
    </location>
</feature>
<dbReference type="SMART" id="SM00563">
    <property type="entry name" value="PlsC"/>
    <property type="match status" value="1"/>
</dbReference>
<comment type="caution">
    <text evidence="6">The sequence shown here is derived from an EMBL/GenBank/DDBJ whole genome shotgun (WGS) entry which is preliminary data.</text>
</comment>
<dbReference type="GO" id="GO:0012505">
    <property type="term" value="C:endomembrane system"/>
    <property type="evidence" value="ECO:0007669"/>
    <property type="project" value="TreeGrafter"/>
</dbReference>
<dbReference type="Pfam" id="PF16076">
    <property type="entry name" value="Acyltransf_C"/>
    <property type="match status" value="1"/>
</dbReference>
<reference evidence="6" key="1">
    <citation type="submission" date="2022-12" db="EMBL/GenBank/DDBJ databases">
        <title>Genome assemblies of Blomia tropicalis.</title>
        <authorList>
            <person name="Cui Y."/>
        </authorList>
    </citation>
    <scope>NUCLEOTIDE SEQUENCE</scope>
    <source>
        <tissue evidence="6">Adult mites</tissue>
    </source>
</reference>
<sequence length="518" mass="60835">MSEEYDEQRPYKSPLLYRLIGSSFKIIVRSVIVILFSISSISLNFAQLVNFVLFRYTCPTFGRYINSYLQDCVLSGILILLKWNCKVNFNIYYANQETMDSYSKEHALVIGNHLFQIDTLFFWIFSEATGTLGSIKAYAKIQLRNLPIIGWTFVFGDNIFLRRNWKQDSKNIGPSLDRLMTYPFPVLMFLLPEGTRYTKEKYEASLKFAKENNLDINLKHHLIPRIKGFQSSLSHLQSKHNNFAVYHIELVSKTINNRDTFEPTLKNLIGGKPFKVDCYVERLEQDQLPPVGASDAEHSKFLYSVFEKKDKLVETYKNYHTFSQTIRQPVSMVDWHRTIRFIILNFGMAGSMVYYLFYMAIVTHSLALRQSTVCSFQFNQSLQHHHKWIKTIKPFGCDEEESEERSRRFCCMQIEFKDCWIAAIRSGCTDVESQITKWLPLQVLTDLRTNDHCRLYVLYPHKCRENIFSLWQILSFLLLIPLVAFATIMMIIVLIKPEIVFRSSRILRTNYTQDEIYI</sequence>
<dbReference type="SUPFAM" id="SSF69593">
    <property type="entry name" value="Glycerol-3-phosphate (1)-acyltransferase"/>
    <property type="match status" value="1"/>
</dbReference>
<evidence type="ECO:0000313" key="7">
    <source>
        <dbReference type="Proteomes" id="UP001142055"/>
    </source>
</evidence>
<feature type="domain" description="Phospholipid/glycerol acyltransferase" evidence="5">
    <location>
        <begin position="107"/>
        <end position="230"/>
    </location>
</feature>
<feature type="transmembrane region" description="Helical" evidence="4">
    <location>
        <begin position="26"/>
        <end position="46"/>
    </location>
</feature>
<evidence type="ECO:0000256" key="1">
    <source>
        <dbReference type="ARBA" id="ARBA00008655"/>
    </source>
</evidence>
<evidence type="ECO:0000256" key="3">
    <source>
        <dbReference type="ARBA" id="ARBA00023315"/>
    </source>
</evidence>
<keyword evidence="4" id="KW-0812">Transmembrane</keyword>
<evidence type="ECO:0000256" key="2">
    <source>
        <dbReference type="ARBA" id="ARBA00022679"/>
    </source>
</evidence>
<dbReference type="InterPro" id="IPR002123">
    <property type="entry name" value="Plipid/glycerol_acylTrfase"/>
</dbReference>
<dbReference type="CDD" id="cd07990">
    <property type="entry name" value="LPLAT_LCLAT1-like"/>
    <property type="match status" value="1"/>
</dbReference>
<organism evidence="6 7">
    <name type="scientific">Blomia tropicalis</name>
    <name type="common">Mite</name>
    <dbReference type="NCBI Taxonomy" id="40697"/>
    <lineage>
        <taxon>Eukaryota</taxon>
        <taxon>Metazoa</taxon>
        <taxon>Ecdysozoa</taxon>
        <taxon>Arthropoda</taxon>
        <taxon>Chelicerata</taxon>
        <taxon>Arachnida</taxon>
        <taxon>Acari</taxon>
        <taxon>Acariformes</taxon>
        <taxon>Sarcoptiformes</taxon>
        <taxon>Astigmata</taxon>
        <taxon>Glycyphagoidea</taxon>
        <taxon>Echimyopodidae</taxon>
        <taxon>Blomia</taxon>
    </lineage>
</organism>
<evidence type="ECO:0000313" key="6">
    <source>
        <dbReference type="EMBL" id="KAJ6224412.1"/>
    </source>
</evidence>
<dbReference type="PANTHER" id="PTHR10983">
    <property type="entry name" value="1-ACYLGLYCEROL-3-PHOSPHATE ACYLTRANSFERASE-RELATED"/>
    <property type="match status" value="1"/>
</dbReference>
<dbReference type="OMA" id="ADGISQW"/>
<keyword evidence="4" id="KW-0472">Membrane</keyword>
<keyword evidence="4" id="KW-1133">Transmembrane helix</keyword>
<evidence type="ECO:0000259" key="5">
    <source>
        <dbReference type="SMART" id="SM00563"/>
    </source>
</evidence>
<gene>
    <name evidence="6" type="ORF">RDWZM_002957</name>
</gene>
<dbReference type="Pfam" id="PF01553">
    <property type="entry name" value="Acyltransferase"/>
    <property type="match status" value="1"/>
</dbReference>
<proteinExistence type="inferred from homology"/>
<accession>A0A9Q0MHB3</accession>
<dbReference type="EMBL" id="JAPWDV010000001">
    <property type="protein sequence ID" value="KAJ6224412.1"/>
    <property type="molecule type" value="Genomic_DNA"/>
</dbReference>
<keyword evidence="2" id="KW-0808">Transferase</keyword>
<feature type="transmembrane region" description="Helical" evidence="4">
    <location>
        <begin position="341"/>
        <end position="361"/>
    </location>
</feature>
<protein>
    <recommendedName>
        <fullName evidence="5">Phospholipid/glycerol acyltransferase domain-containing protein</fullName>
    </recommendedName>
</protein>
<comment type="similarity">
    <text evidence="1">Belongs to the 1-acyl-sn-glycerol-3-phosphate acyltransferase family.</text>
</comment>
<dbReference type="AlphaFoldDB" id="A0A9Q0MHB3"/>
<dbReference type="PANTHER" id="PTHR10983:SF24">
    <property type="entry name" value="1-ACYLGLYCEROL-3-PHOSPHATE O-ACYLTRANSFERASE 3, ISOFORM E-RELATED"/>
    <property type="match status" value="1"/>
</dbReference>